<organism evidence="8 9">
    <name type="scientific">Streptococcus sobrinus</name>
    <dbReference type="NCBI Taxonomy" id="1310"/>
    <lineage>
        <taxon>Bacteria</taxon>
        <taxon>Bacillati</taxon>
        <taxon>Bacillota</taxon>
        <taxon>Bacilli</taxon>
        <taxon>Lactobacillales</taxon>
        <taxon>Streptococcaceae</taxon>
        <taxon>Streptococcus</taxon>
    </lineage>
</organism>
<evidence type="ECO:0000313" key="8">
    <source>
        <dbReference type="EMBL" id="AWN21174.1"/>
    </source>
</evidence>
<keyword evidence="2 6" id="KW-0963">Cytoplasm</keyword>
<dbReference type="RefSeq" id="WP_002963102.1">
    <property type="nucleotide sequence ID" value="NZ_CP029490.1"/>
</dbReference>
<accession>A0ABN5LJI2</accession>
<comment type="subunit">
    <text evidence="6">Heterooligomer composed of large and small subunits.</text>
</comment>
<dbReference type="EC" id="3.1.11.6" evidence="6"/>
<dbReference type="Proteomes" id="UP000245369">
    <property type="component" value="Chromosome"/>
</dbReference>
<comment type="similarity">
    <text evidence="1 6">Belongs to the XseB family.</text>
</comment>
<gene>
    <name evidence="6" type="primary">xseB</name>
    <name evidence="8" type="ORF">DK182_07370</name>
</gene>
<keyword evidence="5 6" id="KW-0269">Exonuclease</keyword>
<evidence type="ECO:0000256" key="7">
    <source>
        <dbReference type="SAM" id="Coils"/>
    </source>
</evidence>
<keyword evidence="4 6" id="KW-0378">Hydrolase</keyword>
<evidence type="ECO:0000256" key="4">
    <source>
        <dbReference type="ARBA" id="ARBA00022801"/>
    </source>
</evidence>
<evidence type="ECO:0000256" key="5">
    <source>
        <dbReference type="ARBA" id="ARBA00022839"/>
    </source>
</evidence>
<name>A0ABN5LJI2_9STRE</name>
<dbReference type="GeneID" id="93924327"/>
<dbReference type="HAMAP" id="MF_00337">
    <property type="entry name" value="Exonuc_7_S"/>
    <property type="match status" value="1"/>
</dbReference>
<protein>
    <recommendedName>
        <fullName evidence="6">Exodeoxyribonuclease 7 small subunit</fullName>
        <ecNumber evidence="6">3.1.11.6</ecNumber>
    </recommendedName>
    <alternativeName>
        <fullName evidence="6">Exodeoxyribonuclease VII small subunit</fullName>
        <shortName evidence="6">Exonuclease VII small subunit</shortName>
    </alternativeName>
</protein>
<dbReference type="EMBL" id="CP029490">
    <property type="protein sequence ID" value="AWN21174.1"/>
    <property type="molecule type" value="Genomic_DNA"/>
</dbReference>
<dbReference type="SUPFAM" id="SSF116842">
    <property type="entry name" value="XseB-like"/>
    <property type="match status" value="1"/>
</dbReference>
<dbReference type="PIRSF" id="PIRSF006488">
    <property type="entry name" value="Exonuc_VII_S"/>
    <property type="match status" value="1"/>
</dbReference>
<keyword evidence="3 6" id="KW-0540">Nuclease</keyword>
<proteinExistence type="inferred from homology"/>
<dbReference type="PANTHER" id="PTHR34137">
    <property type="entry name" value="EXODEOXYRIBONUCLEASE 7 SMALL SUBUNIT"/>
    <property type="match status" value="1"/>
</dbReference>
<evidence type="ECO:0000256" key="3">
    <source>
        <dbReference type="ARBA" id="ARBA00022722"/>
    </source>
</evidence>
<evidence type="ECO:0000256" key="1">
    <source>
        <dbReference type="ARBA" id="ARBA00009998"/>
    </source>
</evidence>
<dbReference type="NCBIfam" id="TIGR01280">
    <property type="entry name" value="xseB"/>
    <property type="match status" value="1"/>
</dbReference>
<keyword evidence="9" id="KW-1185">Reference proteome</keyword>
<dbReference type="Pfam" id="PF02609">
    <property type="entry name" value="Exonuc_VII_S"/>
    <property type="match status" value="1"/>
</dbReference>
<comment type="function">
    <text evidence="6">Bidirectionally degrades single-stranded DNA into large acid-insoluble oligonucleotides, which are then degraded further into small acid-soluble oligonucleotides.</text>
</comment>
<comment type="subcellular location">
    <subcellularLocation>
        <location evidence="6">Cytoplasm</location>
    </subcellularLocation>
</comment>
<dbReference type="NCBIfam" id="NF002138">
    <property type="entry name" value="PRK00977.1-2"/>
    <property type="match status" value="1"/>
</dbReference>
<evidence type="ECO:0000256" key="6">
    <source>
        <dbReference type="HAMAP-Rule" id="MF_00337"/>
    </source>
</evidence>
<reference evidence="8 9" key="1">
    <citation type="submission" date="2018-05" db="EMBL/GenBank/DDBJ databases">
        <title>Complete genome sequences of Streptococcus sobrinus.</title>
        <authorList>
            <person name="Sales M."/>
            <person name="Jensen P.A."/>
        </authorList>
    </citation>
    <scope>NUCLEOTIDE SEQUENCE [LARGE SCALE GENOMIC DNA]</scope>
    <source>
        <strain evidence="8 9">SL1</strain>
    </source>
</reference>
<evidence type="ECO:0000256" key="2">
    <source>
        <dbReference type="ARBA" id="ARBA00022490"/>
    </source>
</evidence>
<dbReference type="InterPro" id="IPR037004">
    <property type="entry name" value="Exonuc_VII_ssu_sf"/>
</dbReference>
<dbReference type="PANTHER" id="PTHR34137:SF1">
    <property type="entry name" value="EXODEOXYRIBONUCLEASE 7 SMALL SUBUNIT"/>
    <property type="match status" value="1"/>
</dbReference>
<evidence type="ECO:0000313" key="9">
    <source>
        <dbReference type="Proteomes" id="UP000245369"/>
    </source>
</evidence>
<dbReference type="InterPro" id="IPR003761">
    <property type="entry name" value="Exonuc_VII_S"/>
</dbReference>
<sequence length="74" mass="8213">MPSKKKTFEENLQDLEAIVTKLENGDVPLEEAIAEFQKGMVLSKDLQKTLEDAEKTLVKVMQADGSEAEMETNG</sequence>
<dbReference type="Gene3D" id="1.10.287.1040">
    <property type="entry name" value="Exonuclease VII, small subunit"/>
    <property type="match status" value="1"/>
</dbReference>
<comment type="catalytic activity">
    <reaction evidence="6">
        <text>Exonucleolytic cleavage in either 5'- to 3'- or 3'- to 5'-direction to yield nucleoside 5'-phosphates.</text>
        <dbReference type="EC" id="3.1.11.6"/>
    </reaction>
</comment>
<feature type="coiled-coil region" evidence="7">
    <location>
        <begin position="5"/>
        <end position="63"/>
    </location>
</feature>
<keyword evidence="7" id="KW-0175">Coiled coil</keyword>